<accession>A0A067QGD7</accession>
<protein>
    <recommendedName>
        <fullName evidence="2">Protein kinase domain-containing protein</fullName>
    </recommendedName>
</protein>
<gene>
    <name evidence="3" type="ORF">JAAARDRAFT_518728</name>
</gene>
<dbReference type="PANTHER" id="PTHR44329">
    <property type="entry name" value="SERINE/THREONINE-PROTEIN KINASE TNNI3K-RELATED"/>
    <property type="match status" value="1"/>
</dbReference>
<dbReference type="InterPro" id="IPR001245">
    <property type="entry name" value="Ser-Thr/Tyr_kinase_cat_dom"/>
</dbReference>
<keyword evidence="1" id="KW-0472">Membrane</keyword>
<feature type="domain" description="Protein kinase" evidence="2">
    <location>
        <begin position="1"/>
        <end position="283"/>
    </location>
</feature>
<dbReference type="InterPro" id="IPR011009">
    <property type="entry name" value="Kinase-like_dom_sf"/>
</dbReference>
<organism evidence="3 4">
    <name type="scientific">Jaapia argillacea MUCL 33604</name>
    <dbReference type="NCBI Taxonomy" id="933084"/>
    <lineage>
        <taxon>Eukaryota</taxon>
        <taxon>Fungi</taxon>
        <taxon>Dikarya</taxon>
        <taxon>Basidiomycota</taxon>
        <taxon>Agaricomycotina</taxon>
        <taxon>Agaricomycetes</taxon>
        <taxon>Agaricomycetidae</taxon>
        <taxon>Jaapiales</taxon>
        <taxon>Jaapiaceae</taxon>
        <taxon>Jaapia</taxon>
    </lineage>
</organism>
<feature type="transmembrane region" description="Helical" evidence="1">
    <location>
        <begin position="31"/>
        <end position="52"/>
    </location>
</feature>
<keyword evidence="1" id="KW-0812">Transmembrane</keyword>
<dbReference type="InterPro" id="IPR000719">
    <property type="entry name" value="Prot_kinase_dom"/>
</dbReference>
<dbReference type="InParanoid" id="A0A067QGD7"/>
<evidence type="ECO:0000313" key="3">
    <source>
        <dbReference type="EMBL" id="KDQ61681.1"/>
    </source>
</evidence>
<dbReference type="GO" id="GO:0005524">
    <property type="term" value="F:ATP binding"/>
    <property type="evidence" value="ECO:0007669"/>
    <property type="project" value="InterPro"/>
</dbReference>
<dbReference type="SUPFAM" id="SSF56112">
    <property type="entry name" value="Protein kinase-like (PK-like)"/>
    <property type="match status" value="1"/>
</dbReference>
<dbReference type="PROSITE" id="PS50011">
    <property type="entry name" value="PROTEIN_KINASE_DOM"/>
    <property type="match status" value="1"/>
</dbReference>
<name>A0A067QGD7_9AGAM</name>
<evidence type="ECO:0000259" key="2">
    <source>
        <dbReference type="PROSITE" id="PS50011"/>
    </source>
</evidence>
<dbReference type="InterPro" id="IPR051681">
    <property type="entry name" value="Ser/Thr_Kinases-Pseudokinases"/>
</dbReference>
<dbReference type="GO" id="GO:0004674">
    <property type="term" value="F:protein serine/threonine kinase activity"/>
    <property type="evidence" value="ECO:0007669"/>
    <property type="project" value="TreeGrafter"/>
</dbReference>
<dbReference type="Pfam" id="PF07714">
    <property type="entry name" value="PK_Tyr_Ser-Thr"/>
    <property type="match status" value="1"/>
</dbReference>
<reference evidence="4" key="1">
    <citation type="journal article" date="2014" name="Proc. Natl. Acad. Sci. U.S.A.">
        <title>Extensive sampling of basidiomycete genomes demonstrates inadequacy of the white-rot/brown-rot paradigm for wood decay fungi.</title>
        <authorList>
            <person name="Riley R."/>
            <person name="Salamov A.A."/>
            <person name="Brown D.W."/>
            <person name="Nagy L.G."/>
            <person name="Floudas D."/>
            <person name="Held B.W."/>
            <person name="Levasseur A."/>
            <person name="Lombard V."/>
            <person name="Morin E."/>
            <person name="Otillar R."/>
            <person name="Lindquist E.A."/>
            <person name="Sun H."/>
            <person name="LaButti K.M."/>
            <person name="Schmutz J."/>
            <person name="Jabbour D."/>
            <person name="Luo H."/>
            <person name="Baker S.E."/>
            <person name="Pisabarro A.G."/>
            <person name="Walton J.D."/>
            <person name="Blanchette R.A."/>
            <person name="Henrissat B."/>
            <person name="Martin F."/>
            <person name="Cullen D."/>
            <person name="Hibbett D.S."/>
            <person name="Grigoriev I.V."/>
        </authorList>
    </citation>
    <scope>NUCLEOTIDE SEQUENCE [LARGE SCALE GENOMIC DNA]</scope>
    <source>
        <strain evidence="4">MUCL 33604</strain>
    </source>
</reference>
<dbReference type="OrthoDB" id="122279at2759"/>
<keyword evidence="1" id="KW-1133">Transmembrane helix</keyword>
<keyword evidence="4" id="KW-1185">Reference proteome</keyword>
<dbReference type="Gene3D" id="1.10.510.10">
    <property type="entry name" value="Transferase(Phosphotransferase) domain 1"/>
    <property type="match status" value="1"/>
</dbReference>
<dbReference type="PANTHER" id="PTHR44329:SF214">
    <property type="entry name" value="PROTEIN KINASE DOMAIN-CONTAINING PROTEIN"/>
    <property type="match status" value="1"/>
</dbReference>
<proteinExistence type="predicted"/>
<dbReference type="AlphaFoldDB" id="A0A067QGD7"/>
<dbReference type="HOGENOM" id="CLU_000288_7_18_1"/>
<dbReference type="EMBL" id="KL197712">
    <property type="protein sequence ID" value="KDQ61681.1"/>
    <property type="molecule type" value="Genomic_DNA"/>
</dbReference>
<sequence length="289" mass="32720">MVSYQWWCPHERLPRSLQREASRPQAASRPIPGFLLLIASILLRSYVVQLFLRESLLRSQLDSPSILPFLGIHVPPLGLPVIVTPWLQKGTIIQFLTSVDSPGSHRRRLLFEVAEGVAYLHENGFIHGEILGENVLIDDDMHAQLAGFNSLDVESTKTFGKAEETLIVQVREEIKWTGSLRWMAPEKLFGDAPTRTYETDVFGFGRLCLEVFTMKIPYFDQSDASMLLKVMGGELPLRPSTHDGQGTLIPDEWWTLMLRCWETDPSARPTMEDIVSTLKGGLFEVELSR</sequence>
<dbReference type="PIRSF" id="PIRSF000654">
    <property type="entry name" value="Integrin-linked_kinase"/>
    <property type="match status" value="1"/>
</dbReference>
<dbReference type="Proteomes" id="UP000027265">
    <property type="component" value="Unassembled WGS sequence"/>
</dbReference>
<dbReference type="STRING" id="933084.A0A067QGD7"/>
<evidence type="ECO:0000256" key="1">
    <source>
        <dbReference type="SAM" id="Phobius"/>
    </source>
</evidence>
<evidence type="ECO:0000313" key="4">
    <source>
        <dbReference type="Proteomes" id="UP000027265"/>
    </source>
</evidence>